<protein>
    <submittedName>
        <fullName evidence="2">Methionine adenosyltransferase</fullName>
        <ecNumber evidence="2">2.5.1.6</ecNumber>
    </submittedName>
</protein>
<dbReference type="GO" id="GO:0004478">
    <property type="term" value="F:methionine adenosyltransferase activity"/>
    <property type="evidence" value="ECO:0007669"/>
    <property type="project" value="UniProtKB-EC"/>
</dbReference>
<feature type="coiled-coil region" evidence="1">
    <location>
        <begin position="314"/>
        <end position="341"/>
    </location>
</feature>
<dbReference type="Gene3D" id="3.30.300.280">
    <property type="entry name" value="S-adenosylmethionine synthetase, C-terminal domain"/>
    <property type="match status" value="2"/>
</dbReference>
<dbReference type="NCBIfam" id="NF003366">
    <property type="entry name" value="PRK04439.1-5"/>
    <property type="match status" value="1"/>
</dbReference>
<evidence type="ECO:0000256" key="1">
    <source>
        <dbReference type="SAM" id="Coils"/>
    </source>
</evidence>
<dbReference type="EC" id="2.5.1.6" evidence="2"/>
<keyword evidence="2" id="KW-0808">Transferase</keyword>
<name>A0A7V5P1L4_9BACT</name>
<sequence>MIEIPLTGPPVHLLPLEIVERKGIGHPDTICDALAEEFSRALCRFYLERFGFILHHNVDKGLLFAGRTEPAFGGGRVLEPFEVFLVGRATTEFRGVVVPVEDLAKEAAYRWFKAHFHALNPEKHVRLKVCVRPGSPELVELFLKAQQKGVPLANDTSVGVGYAPLSPLEKLVKETEKYLNAPSFHAEHPALGQDIKVMGVREGDRFHLTVACAMVGKYVSDPGAYWETKERLINLLKDRFSGAYPGLEIALNAADDPEKGDVYLTVTGTSAEAGDDGEVGRGNRVNGLITPLRPMSLEAACGKNPVSHVGKIYNFFAQQTAEKLVSEIEELKEAYVFLVSRIGSPINEPQTILLKLRAEGDFSRVSSRARELVKEELETIPSYYEKIVSGVWPCC</sequence>
<comment type="caution">
    <text evidence="2">The sequence shown here is derived from an EMBL/GenBank/DDBJ whole genome shotgun (WGS) entry which is preliminary data.</text>
</comment>
<dbReference type="InterPro" id="IPR027790">
    <property type="entry name" value="AdoMet_synthase_2_family"/>
</dbReference>
<reference evidence="2" key="1">
    <citation type="journal article" date="2020" name="mSystems">
        <title>Genome- and Community-Level Interaction Insights into Carbon Utilization and Element Cycling Functions of Hydrothermarchaeota in Hydrothermal Sediment.</title>
        <authorList>
            <person name="Zhou Z."/>
            <person name="Liu Y."/>
            <person name="Xu W."/>
            <person name="Pan J."/>
            <person name="Luo Z.H."/>
            <person name="Li M."/>
        </authorList>
    </citation>
    <scope>NUCLEOTIDE SEQUENCE [LARGE SCALE GENOMIC DNA]</scope>
    <source>
        <strain evidence="2">HyVt-533</strain>
    </source>
</reference>
<dbReference type="PANTHER" id="PTHR36697:SF1">
    <property type="entry name" value="S-ADENOSYLMETHIONINE SYNTHASE"/>
    <property type="match status" value="1"/>
</dbReference>
<organism evidence="2">
    <name type="scientific">Thermodesulfatator atlanticus</name>
    <dbReference type="NCBI Taxonomy" id="501497"/>
    <lineage>
        <taxon>Bacteria</taxon>
        <taxon>Pseudomonadati</taxon>
        <taxon>Thermodesulfobacteriota</taxon>
        <taxon>Thermodesulfobacteria</taxon>
        <taxon>Thermodesulfobacteriales</taxon>
        <taxon>Thermodesulfatatoraceae</taxon>
        <taxon>Thermodesulfatator</taxon>
    </lineage>
</organism>
<keyword evidence="1" id="KW-0175">Coiled coil</keyword>
<dbReference type="Proteomes" id="UP000886101">
    <property type="component" value="Unassembled WGS sequence"/>
</dbReference>
<dbReference type="Pfam" id="PF01941">
    <property type="entry name" value="AdoMet_Synthase"/>
    <property type="match status" value="1"/>
</dbReference>
<dbReference type="EMBL" id="DROK01000281">
    <property type="protein sequence ID" value="HHI98091.1"/>
    <property type="molecule type" value="Genomic_DNA"/>
</dbReference>
<dbReference type="Gene3D" id="3.30.300.10">
    <property type="match status" value="1"/>
</dbReference>
<dbReference type="PANTHER" id="PTHR36697">
    <property type="entry name" value="S-ADENOSYLMETHIONINE SYNTHASE"/>
    <property type="match status" value="1"/>
</dbReference>
<evidence type="ECO:0000313" key="2">
    <source>
        <dbReference type="EMBL" id="HHI98091.1"/>
    </source>
</evidence>
<accession>A0A7V5P1L4</accession>
<proteinExistence type="predicted"/>
<dbReference type="AlphaFoldDB" id="A0A7V5P1L4"/>
<gene>
    <name evidence="2" type="ORF">ENJ96_09625</name>
</gene>
<dbReference type="InterPro" id="IPR042544">
    <property type="entry name" value="AdoMet_synthase_3"/>
</dbReference>